<evidence type="ECO:0000256" key="1">
    <source>
        <dbReference type="SAM" id="MobiDB-lite"/>
    </source>
</evidence>
<protein>
    <submittedName>
        <fullName evidence="2">Uncharacterized protein</fullName>
    </submittedName>
</protein>
<evidence type="ECO:0000313" key="3">
    <source>
        <dbReference type="Proteomes" id="UP000244811"/>
    </source>
</evidence>
<accession>A0A976MCT1</accession>
<evidence type="ECO:0000313" key="2">
    <source>
        <dbReference type="EMBL" id="UKK02066.2"/>
    </source>
</evidence>
<dbReference type="EMBL" id="CP056071">
    <property type="protein sequence ID" value="UKK02066.2"/>
    <property type="molecule type" value="Genomic_DNA"/>
</dbReference>
<proteinExistence type="predicted"/>
<name>A0A976MCT1_THEOR</name>
<organism evidence="2 3">
    <name type="scientific">Theileria orientalis</name>
    <dbReference type="NCBI Taxonomy" id="68886"/>
    <lineage>
        <taxon>Eukaryota</taxon>
        <taxon>Sar</taxon>
        <taxon>Alveolata</taxon>
        <taxon>Apicomplexa</taxon>
        <taxon>Aconoidasida</taxon>
        <taxon>Piroplasmida</taxon>
        <taxon>Theileriidae</taxon>
        <taxon>Theileria</taxon>
    </lineage>
</organism>
<dbReference type="AlphaFoldDB" id="A0A976MCT1"/>
<dbReference type="Proteomes" id="UP000244811">
    <property type="component" value="Chromosome 2"/>
</dbReference>
<gene>
    <name evidence="2" type="ORF">MACK_001420</name>
</gene>
<feature type="region of interest" description="Disordered" evidence="1">
    <location>
        <begin position="187"/>
        <end position="206"/>
    </location>
</feature>
<reference evidence="2" key="1">
    <citation type="submission" date="2022-07" db="EMBL/GenBank/DDBJ databases">
        <title>Evaluation of T. orientalis genome assembly methods using nanopore sequencing and analysis of variation between genomes.</title>
        <authorList>
            <person name="Yam J."/>
            <person name="Micallef M.L."/>
            <person name="Liu M."/>
            <person name="Djordjevic S.P."/>
            <person name="Bogema D.R."/>
            <person name="Jenkins C."/>
        </authorList>
    </citation>
    <scope>NUCLEOTIDE SEQUENCE</scope>
    <source>
        <strain evidence="2">Goon Nure</strain>
    </source>
</reference>
<sequence length="358" mass="40630">MQYYSNNSGVQYTPVMGVSPQETYNFMPTIPFMGHGLTAQPSYLGEYAAPTPNQYSPYTSDNFSRQSTILNPRISTSATKPLAPGMMSFGTPKPTALFRRRTSTNPVKTNGKPMAFGRSNSSATNNSKVFVPKVYTTDVYPVKLPVQSKSKQSDVKLTFGSPFSNASTIVSRNNTLNKYYSDISGYESVRSSDPRPRASRRNPNFVKSSPLDKAFRSFKRDFELPKVDPKDAMEFIEGLVLAAVGIVRAILKELRADIIAGMFISDDTDYDAARSYYYTNNNQNFRHSGFTERIDYIQAIENEKKTRLTEKKESVRIESMRDFSSFRNKDFMDMTEREFEEFLLRQAYPDAPQFIPDL</sequence>